<organism evidence="2 3">
    <name type="scientific">Paramylibacter kogurei</name>
    <dbReference type="NCBI Taxonomy" id="1889778"/>
    <lineage>
        <taxon>Bacteria</taxon>
        <taxon>Pseudomonadati</taxon>
        <taxon>Pseudomonadota</taxon>
        <taxon>Alphaproteobacteria</taxon>
        <taxon>Rhodobacterales</taxon>
        <taxon>Paracoccaceae</taxon>
        <taxon>Paramylibacter</taxon>
    </lineage>
</organism>
<dbReference type="AlphaFoldDB" id="A0A2G5K7E9"/>
<protein>
    <submittedName>
        <fullName evidence="2">Uncharacterized protein</fullName>
    </submittedName>
</protein>
<dbReference type="Proteomes" id="UP000231516">
    <property type="component" value="Unassembled WGS sequence"/>
</dbReference>
<accession>A0A2G5K7E9</accession>
<evidence type="ECO:0000313" key="2">
    <source>
        <dbReference type="EMBL" id="PIB24943.1"/>
    </source>
</evidence>
<comment type="caution">
    <text evidence="2">The sequence shown here is derived from an EMBL/GenBank/DDBJ whole genome shotgun (WGS) entry which is preliminary data.</text>
</comment>
<sequence length="127" mass="13907">MSEIKDLEARAEAALAKFATAASDKNASFSDKITALEADLTKANEALEKEERIHAALQEEFLDVCQDFGQMELDVIKSTDEQNAVNGEKDAAIIGASETLAELRRLRQEDIDEVDEILAKLTPIVEG</sequence>
<keyword evidence="1" id="KW-0175">Coiled coil</keyword>
<evidence type="ECO:0000313" key="3">
    <source>
        <dbReference type="Proteomes" id="UP000231516"/>
    </source>
</evidence>
<name>A0A2G5K7E9_9RHOB</name>
<feature type="coiled-coil region" evidence="1">
    <location>
        <begin position="26"/>
        <end position="60"/>
    </location>
</feature>
<gene>
    <name evidence="2" type="ORF">BFP76_07255</name>
</gene>
<reference evidence="2 3" key="1">
    <citation type="submission" date="2016-08" db="EMBL/GenBank/DDBJ databases">
        <title>Draft genome of Amylibacter sp. strain 4G11.</title>
        <authorList>
            <person name="Wong S.-K."/>
            <person name="Hamasaki K."/>
            <person name="Yoshizawa S."/>
        </authorList>
    </citation>
    <scope>NUCLEOTIDE SEQUENCE [LARGE SCALE GENOMIC DNA]</scope>
    <source>
        <strain evidence="2 3">4G11</strain>
    </source>
</reference>
<dbReference type="RefSeq" id="WP_099593746.1">
    <property type="nucleotide sequence ID" value="NZ_MDGM01000012.1"/>
</dbReference>
<dbReference type="EMBL" id="MDGM01000012">
    <property type="protein sequence ID" value="PIB24943.1"/>
    <property type="molecule type" value="Genomic_DNA"/>
</dbReference>
<keyword evidence="3" id="KW-1185">Reference proteome</keyword>
<evidence type="ECO:0000256" key="1">
    <source>
        <dbReference type="SAM" id="Coils"/>
    </source>
</evidence>
<proteinExistence type="predicted"/>